<dbReference type="Proteomes" id="UP001160499">
    <property type="component" value="Unassembled WGS sequence"/>
</dbReference>
<keyword evidence="2" id="KW-1185">Reference proteome</keyword>
<reference evidence="1 2" key="1">
    <citation type="submission" date="2023-04" db="EMBL/GenBank/DDBJ databases">
        <title>Forest soil microbial communities from Buena Vista Peninsula, Colon Province, Panama.</title>
        <authorList>
            <person name="Bouskill N."/>
        </authorList>
    </citation>
    <scope>NUCLEOTIDE SEQUENCE [LARGE SCALE GENOMIC DNA]</scope>
    <source>
        <strain evidence="1 2">GGS1</strain>
    </source>
</reference>
<feature type="non-terminal residue" evidence="1">
    <location>
        <position position="98"/>
    </location>
</feature>
<gene>
    <name evidence="1" type="ORF">M2283_009778</name>
</gene>
<organism evidence="1 2">
    <name type="scientific">Streptomyces pseudovenezuelae</name>
    <dbReference type="NCBI Taxonomy" id="67350"/>
    <lineage>
        <taxon>Bacteria</taxon>
        <taxon>Bacillati</taxon>
        <taxon>Actinomycetota</taxon>
        <taxon>Actinomycetes</taxon>
        <taxon>Kitasatosporales</taxon>
        <taxon>Streptomycetaceae</taxon>
        <taxon>Streptomyces</taxon>
        <taxon>Streptomyces aurantiacus group</taxon>
    </lineage>
</organism>
<comment type="caution">
    <text evidence="1">The sequence shown here is derived from an EMBL/GenBank/DDBJ whole genome shotgun (WGS) entry which is preliminary data.</text>
</comment>
<evidence type="ECO:0008006" key="3">
    <source>
        <dbReference type="Google" id="ProtNLM"/>
    </source>
</evidence>
<sequence>MSFDSSQHEAARRYFTLAVKLAAEAEDAPLAGHVLRAMAHQATDLGHPKKPWDIATASVEHKRRSGVWSGSRRPLLIPGPLRTGRASFPRIRLKQATR</sequence>
<dbReference type="EMBL" id="JARXVH010000033">
    <property type="protein sequence ID" value="MDH6222427.1"/>
    <property type="molecule type" value="Genomic_DNA"/>
</dbReference>
<evidence type="ECO:0000313" key="2">
    <source>
        <dbReference type="Proteomes" id="UP001160499"/>
    </source>
</evidence>
<name>A0ABT6M1I7_9ACTN</name>
<accession>A0ABT6M1I7</accession>
<evidence type="ECO:0000313" key="1">
    <source>
        <dbReference type="EMBL" id="MDH6222427.1"/>
    </source>
</evidence>
<proteinExistence type="predicted"/>
<protein>
    <recommendedName>
        <fullName evidence="3">MgsA AAA+ ATPase C-terminal domain-containing protein</fullName>
    </recommendedName>
</protein>